<organism evidence="2 3">
    <name type="scientific">Marisediminitalea aggregata</name>
    <dbReference type="NCBI Taxonomy" id="634436"/>
    <lineage>
        <taxon>Bacteria</taxon>
        <taxon>Pseudomonadati</taxon>
        <taxon>Pseudomonadota</taxon>
        <taxon>Gammaproteobacteria</taxon>
        <taxon>Alteromonadales</taxon>
        <taxon>Alteromonadaceae</taxon>
        <taxon>Marisediminitalea</taxon>
    </lineage>
</organism>
<dbReference type="EMBL" id="FQWD01000001">
    <property type="protein sequence ID" value="SHF91022.1"/>
    <property type="molecule type" value="Genomic_DNA"/>
</dbReference>
<dbReference type="Proteomes" id="UP000184520">
    <property type="component" value="Unassembled WGS sequence"/>
</dbReference>
<evidence type="ECO:0000313" key="3">
    <source>
        <dbReference type="Proteomes" id="UP000184520"/>
    </source>
</evidence>
<gene>
    <name evidence="2" type="ORF">SAMN05216361_0847</name>
</gene>
<dbReference type="STRING" id="634436.SAMN05216361_0847"/>
<reference evidence="3" key="1">
    <citation type="submission" date="2016-11" db="EMBL/GenBank/DDBJ databases">
        <authorList>
            <person name="Varghese N."/>
            <person name="Submissions S."/>
        </authorList>
    </citation>
    <scope>NUCLEOTIDE SEQUENCE [LARGE SCALE GENOMIC DNA]</scope>
    <source>
        <strain evidence="3">CGMCC 1.8995</strain>
    </source>
</reference>
<name>A0A1M5FIQ4_9ALTE</name>
<evidence type="ECO:0000256" key="1">
    <source>
        <dbReference type="SAM" id="Phobius"/>
    </source>
</evidence>
<dbReference type="RefSeq" id="WP_139241487.1">
    <property type="nucleotide sequence ID" value="NZ_FQWD01000001.1"/>
</dbReference>
<feature type="transmembrane region" description="Helical" evidence="1">
    <location>
        <begin position="12"/>
        <end position="33"/>
    </location>
</feature>
<keyword evidence="1" id="KW-0812">Transmembrane</keyword>
<dbReference type="AlphaFoldDB" id="A0A1M5FIQ4"/>
<evidence type="ECO:0000313" key="2">
    <source>
        <dbReference type="EMBL" id="SHF91022.1"/>
    </source>
</evidence>
<feature type="transmembrane region" description="Helical" evidence="1">
    <location>
        <begin position="83"/>
        <end position="106"/>
    </location>
</feature>
<accession>A0A1M5FIQ4</accession>
<sequence length="116" mass="13038">MKLKHWMLIRKCCLGYIALVGVLFAFDLMVMAVSEFGSKPADYAGCYVHDALLVAIKCSGFQASELVAFALNYPLYHLYMPFFVIWNPLLIFVVIPMYSPLIVLLISNGKVVSVRV</sequence>
<protein>
    <submittedName>
        <fullName evidence="2">Uncharacterized protein</fullName>
    </submittedName>
</protein>
<proteinExistence type="predicted"/>
<keyword evidence="1" id="KW-0472">Membrane</keyword>
<keyword evidence="1" id="KW-1133">Transmembrane helix</keyword>
<dbReference type="OrthoDB" id="6402970at2"/>
<keyword evidence="3" id="KW-1185">Reference proteome</keyword>